<feature type="transmembrane region" description="Helical" evidence="1">
    <location>
        <begin position="233"/>
        <end position="249"/>
    </location>
</feature>
<evidence type="ECO:0000313" key="3">
    <source>
        <dbReference type="EMBL" id="AEU38859.1"/>
    </source>
</evidence>
<feature type="transmembrane region" description="Helical" evidence="1">
    <location>
        <begin position="166"/>
        <end position="188"/>
    </location>
</feature>
<dbReference type="InterPro" id="IPR050879">
    <property type="entry name" value="Acyltransferase_3"/>
</dbReference>
<dbReference type="GO" id="GO:0000271">
    <property type="term" value="P:polysaccharide biosynthetic process"/>
    <property type="evidence" value="ECO:0007669"/>
    <property type="project" value="TreeGrafter"/>
</dbReference>
<organism evidence="3 4">
    <name type="scientific">Granulicella mallensis (strain ATCC BAA-1857 / DSM 23137 / MP5ACTX8)</name>
    <dbReference type="NCBI Taxonomy" id="682795"/>
    <lineage>
        <taxon>Bacteria</taxon>
        <taxon>Pseudomonadati</taxon>
        <taxon>Acidobacteriota</taxon>
        <taxon>Terriglobia</taxon>
        <taxon>Terriglobales</taxon>
        <taxon>Acidobacteriaceae</taxon>
        <taxon>Granulicella</taxon>
    </lineage>
</organism>
<accession>G8NVV6</accession>
<dbReference type="EMBL" id="CP003130">
    <property type="protein sequence ID" value="AEU38859.1"/>
    <property type="molecule type" value="Genomic_DNA"/>
</dbReference>
<feature type="transmembrane region" description="Helical" evidence="1">
    <location>
        <begin position="97"/>
        <end position="124"/>
    </location>
</feature>
<proteinExistence type="predicted"/>
<keyword evidence="3" id="KW-0012">Acyltransferase</keyword>
<dbReference type="InterPro" id="IPR002656">
    <property type="entry name" value="Acyl_transf_3_dom"/>
</dbReference>
<dbReference type="HOGENOM" id="CLU_005679_1_2_0"/>
<evidence type="ECO:0000256" key="1">
    <source>
        <dbReference type="SAM" id="Phobius"/>
    </source>
</evidence>
<sequence>MRKNLQHVKELDGLRGCAAASVLVLHLFITGRANHHAVTQPIAWRIAVRIADLGAFGVDVFFVLSGFLITSLLFTSREKKSFFHNFYWKRVLRIQPVYLVHLLVTWLLIPGSRGYVFLALLFIVNFDDKFHVQDNGPAWTLSIEEQFYLIWPQIIRRFSIPNIYRICIAVIAFSAGLRTFMLAVTGHAMLRSTWYRFDGLAMGALLACEWMLEGEGATPMVRRFLKIFNSRPCFVVALIYEVGILAGSIHNRASALILLTTNYLVYCTIRYILYHPGSRSFRWLRSSSLLFLGAISYSMYMYHVFFIYLFDKYLASPIFSWPQFFWRAAFTIAGTFLLCIASLHLMERPVQGLRRYVVHPD</sequence>
<protein>
    <submittedName>
        <fullName evidence="3">Acyltransferase 3</fullName>
    </submittedName>
</protein>
<dbReference type="RefSeq" id="WP_014267730.1">
    <property type="nucleotide sequence ID" value="NC_016631.1"/>
</dbReference>
<name>G8NVV6_GRAMM</name>
<gene>
    <name evidence="3" type="ordered locus">AciX8_4589</name>
</gene>
<feature type="transmembrane region" description="Helical" evidence="1">
    <location>
        <begin position="324"/>
        <end position="346"/>
    </location>
</feature>
<evidence type="ECO:0000259" key="2">
    <source>
        <dbReference type="Pfam" id="PF01757"/>
    </source>
</evidence>
<dbReference type="Pfam" id="PF01757">
    <property type="entry name" value="Acyl_transf_3"/>
    <property type="match status" value="1"/>
</dbReference>
<keyword evidence="4" id="KW-1185">Reference proteome</keyword>
<keyword evidence="1" id="KW-0812">Transmembrane</keyword>
<reference evidence="3 4" key="1">
    <citation type="submission" date="2011-11" db="EMBL/GenBank/DDBJ databases">
        <title>Complete sequence of Granulicella mallensis MP5ACTX8.</title>
        <authorList>
            <consortium name="US DOE Joint Genome Institute"/>
            <person name="Lucas S."/>
            <person name="Copeland A."/>
            <person name="Lapidus A."/>
            <person name="Cheng J.-F."/>
            <person name="Goodwin L."/>
            <person name="Pitluck S."/>
            <person name="Peters L."/>
            <person name="Lu M."/>
            <person name="Detter J.C."/>
            <person name="Han C."/>
            <person name="Tapia R."/>
            <person name="Land M."/>
            <person name="Hauser L."/>
            <person name="Kyrpides N."/>
            <person name="Ivanova N."/>
            <person name="Mikhailova N."/>
            <person name="Pagani I."/>
            <person name="Rawat S."/>
            <person name="Mannisto M."/>
            <person name="Haggblom M."/>
            <person name="Woyke T."/>
        </authorList>
    </citation>
    <scope>NUCLEOTIDE SEQUENCE [LARGE SCALE GENOMIC DNA]</scope>
    <source>
        <strain evidence="4">ATCC BAA-1857 / DSM 23137 / MP5ACTX8</strain>
    </source>
</reference>
<feature type="transmembrane region" description="Helical" evidence="1">
    <location>
        <begin position="289"/>
        <end position="309"/>
    </location>
</feature>
<feature type="transmembrane region" description="Helical" evidence="1">
    <location>
        <begin position="194"/>
        <end position="212"/>
    </location>
</feature>
<feature type="transmembrane region" description="Helical" evidence="1">
    <location>
        <begin position="255"/>
        <end position="273"/>
    </location>
</feature>
<dbReference type="PANTHER" id="PTHR23028:SF53">
    <property type="entry name" value="ACYL_TRANSF_3 DOMAIN-CONTAINING PROTEIN"/>
    <property type="match status" value="1"/>
</dbReference>
<evidence type="ECO:0000313" key="4">
    <source>
        <dbReference type="Proteomes" id="UP000007113"/>
    </source>
</evidence>
<dbReference type="GO" id="GO:0016747">
    <property type="term" value="F:acyltransferase activity, transferring groups other than amino-acyl groups"/>
    <property type="evidence" value="ECO:0007669"/>
    <property type="project" value="InterPro"/>
</dbReference>
<keyword evidence="1" id="KW-0472">Membrane</keyword>
<feature type="domain" description="Acyltransferase 3" evidence="2">
    <location>
        <begin position="9"/>
        <end position="341"/>
    </location>
</feature>
<dbReference type="PANTHER" id="PTHR23028">
    <property type="entry name" value="ACETYLTRANSFERASE"/>
    <property type="match status" value="1"/>
</dbReference>
<dbReference type="GO" id="GO:0016020">
    <property type="term" value="C:membrane"/>
    <property type="evidence" value="ECO:0007669"/>
    <property type="project" value="TreeGrafter"/>
</dbReference>
<dbReference type="eggNOG" id="COG1835">
    <property type="taxonomic scope" value="Bacteria"/>
</dbReference>
<dbReference type="AlphaFoldDB" id="G8NVV6"/>
<dbReference type="STRING" id="682795.AciX8_4589"/>
<feature type="transmembrane region" description="Helical" evidence="1">
    <location>
        <begin position="53"/>
        <end position="76"/>
    </location>
</feature>
<keyword evidence="3" id="KW-0808">Transferase</keyword>
<dbReference type="KEGG" id="gma:AciX8_4589"/>
<keyword evidence="1" id="KW-1133">Transmembrane helix</keyword>
<dbReference type="Proteomes" id="UP000007113">
    <property type="component" value="Chromosome"/>
</dbReference>